<protein>
    <submittedName>
        <fullName evidence="1">Uncharacterized protein</fullName>
    </submittedName>
</protein>
<gene>
    <name evidence="1" type="primary">CP21_044</name>
</gene>
<keyword evidence="2" id="KW-1185">Reference proteome</keyword>
<proteinExistence type="predicted"/>
<organism evidence="1 2">
    <name type="scientific">Campylobacter phage CP21</name>
    <dbReference type="NCBI Taxonomy" id="2881391"/>
    <lineage>
        <taxon>Viruses</taxon>
        <taxon>Duplodnaviria</taxon>
        <taxon>Heunggongvirae</taxon>
        <taxon>Uroviricota</taxon>
        <taxon>Caudoviricetes</taxon>
        <taxon>Connertonviridae</taxon>
        <taxon>Firehammervirus</taxon>
        <taxon>Firehammervirus CP21</taxon>
    </lineage>
</organism>
<dbReference type="KEGG" id="vg:14010854"/>
<dbReference type="EMBL" id="HE815464">
    <property type="protein sequence ID" value="CCH63506.1"/>
    <property type="molecule type" value="Genomic_DNA"/>
</dbReference>
<dbReference type="RefSeq" id="YP_007005114.1">
    <property type="nucleotide sequence ID" value="NC_019507.1"/>
</dbReference>
<accession>I7KII3</accession>
<dbReference type="Proteomes" id="UP000050571">
    <property type="component" value="Segment"/>
</dbReference>
<name>I7KII3_9CAUD</name>
<evidence type="ECO:0000313" key="1">
    <source>
        <dbReference type="EMBL" id="CCH63506.1"/>
    </source>
</evidence>
<sequence length="69" mass="7939">MNLMIFLRNSGSQTFFNTDARDFDILRRESTMVTPDNIFFNRGGELVCVNDFIDPLNVFKRTTAMLLAS</sequence>
<dbReference type="GeneID" id="14010854"/>
<evidence type="ECO:0000313" key="2">
    <source>
        <dbReference type="Proteomes" id="UP000050571"/>
    </source>
</evidence>
<reference evidence="1 2" key="1">
    <citation type="journal article" date="2012" name="J. Virol.">
        <title>The Complete Genome Sequence of Bacteriophage CP21 Reveals Modular Shuffling in Campylobacter Group II Phages.</title>
        <authorList>
            <person name="Hammerl J.A."/>
            <person name="Jackel C."/>
            <person name="Reetz J."/>
            <person name="Hertwig S."/>
        </authorList>
    </citation>
    <scope>NUCLEOTIDE SEQUENCE [LARGE SCALE GENOMIC DNA]</scope>
</reference>